<dbReference type="STRING" id="1801992.A2Y98_01365"/>
<evidence type="ECO:0000259" key="1">
    <source>
        <dbReference type="Pfam" id="PF26593"/>
    </source>
</evidence>
<dbReference type="Proteomes" id="UP000179099">
    <property type="component" value="Unassembled WGS sequence"/>
</dbReference>
<evidence type="ECO:0000313" key="2">
    <source>
        <dbReference type="EMBL" id="OGZ33566.1"/>
    </source>
</evidence>
<feature type="domain" description="TraC-like" evidence="1">
    <location>
        <begin position="22"/>
        <end position="210"/>
    </location>
</feature>
<name>A0A1G2F659_9BACT</name>
<comment type="caution">
    <text evidence="2">The sequence shown here is derived from an EMBL/GenBank/DDBJ whole genome shotgun (WGS) entry which is preliminary data.</text>
</comment>
<dbReference type="Pfam" id="PF26593">
    <property type="entry name" value="TraC-like"/>
    <property type="match status" value="1"/>
</dbReference>
<organism evidence="2 3">
    <name type="scientific">Candidatus Portnoybacteria bacterium RBG_19FT_COMBO_36_7</name>
    <dbReference type="NCBI Taxonomy" id="1801992"/>
    <lineage>
        <taxon>Bacteria</taxon>
        <taxon>Candidatus Portnoyibacteriota</taxon>
    </lineage>
</organism>
<sequence length="228" mass="26052">MNGSSKQKSSVLKKIPIADIKDNVVIMKDTSLRGVLMTNSLNFSLKSTEEQDAITYRYQDFLNSLDFPLQILIVTRKFDVSDYLVMLEKKRNEQDNELLKIQVSEYIDFIKGLTQLVNIMSTYFYLVVPFSPSEEAKKKAEGKGISGNITGLFSGFGKKDAQQKIQSYDELRTGLWQRMEYISSGLSAIGLKTVTLNNEELLELYYRMYNPDAKEKPKIETEQPIPNS</sequence>
<reference evidence="2 3" key="1">
    <citation type="journal article" date="2016" name="Nat. Commun.">
        <title>Thousands of microbial genomes shed light on interconnected biogeochemical processes in an aquifer system.</title>
        <authorList>
            <person name="Anantharaman K."/>
            <person name="Brown C.T."/>
            <person name="Hug L.A."/>
            <person name="Sharon I."/>
            <person name="Castelle C.J."/>
            <person name="Probst A.J."/>
            <person name="Thomas B.C."/>
            <person name="Singh A."/>
            <person name="Wilkins M.J."/>
            <person name="Karaoz U."/>
            <person name="Brodie E.L."/>
            <person name="Williams K.H."/>
            <person name="Hubbard S.S."/>
            <person name="Banfield J.F."/>
        </authorList>
    </citation>
    <scope>NUCLEOTIDE SEQUENCE [LARGE SCALE GENOMIC DNA]</scope>
</reference>
<dbReference type="AlphaFoldDB" id="A0A1G2F659"/>
<proteinExistence type="predicted"/>
<accession>A0A1G2F659</accession>
<gene>
    <name evidence="2" type="ORF">A2Y98_01365</name>
</gene>
<dbReference type="EMBL" id="MHMW01000028">
    <property type="protein sequence ID" value="OGZ33566.1"/>
    <property type="molecule type" value="Genomic_DNA"/>
</dbReference>
<dbReference type="InterPro" id="IPR058596">
    <property type="entry name" value="TraC-like_dom"/>
</dbReference>
<evidence type="ECO:0000313" key="3">
    <source>
        <dbReference type="Proteomes" id="UP000179099"/>
    </source>
</evidence>
<protein>
    <recommendedName>
        <fullName evidence="1">TraC-like domain-containing protein</fullName>
    </recommendedName>
</protein>